<dbReference type="InterPro" id="IPR003010">
    <property type="entry name" value="C-N_Hydrolase"/>
</dbReference>
<name>A0AAW1R7R2_9CHLO</name>
<dbReference type="FunFam" id="3.60.110.10:FF:000002">
    <property type="entry name" value="Nitrilase family member 2"/>
    <property type="match status" value="1"/>
</dbReference>
<evidence type="ECO:0000313" key="5">
    <source>
        <dbReference type="Proteomes" id="UP001489004"/>
    </source>
</evidence>
<gene>
    <name evidence="4" type="ORF">WJX72_006652</name>
</gene>
<dbReference type="AlphaFoldDB" id="A0AAW1R7R2"/>
<evidence type="ECO:0000256" key="2">
    <source>
        <dbReference type="ARBA" id="ARBA00022801"/>
    </source>
</evidence>
<feature type="domain" description="CN hydrolase" evidence="3">
    <location>
        <begin position="59"/>
        <end position="306"/>
    </location>
</feature>
<dbReference type="PANTHER" id="PTHR23088:SF30">
    <property type="entry name" value="OMEGA-AMIDASE NIT2"/>
    <property type="match status" value="1"/>
</dbReference>
<dbReference type="GO" id="GO:0005739">
    <property type="term" value="C:mitochondrion"/>
    <property type="evidence" value="ECO:0007669"/>
    <property type="project" value="TreeGrafter"/>
</dbReference>
<sequence>MIYIWLHRCPVLDKRGMLTRRAVLTTVQRTLLTYSSRCLASSTKPVGAPTMSAAAPRKVNLALCQLLTSADKEKNIATATAAIKEAASHGAELVVLPEMWNCPYSNDSFPTYAEDIDGGTSQSVAALAAAARQNRVVLVGGSIPEKREGHLYNTCCVFSKQGQLLAKHRKVHLFDIDIPGKVTFKESETLTSGQSITVVDTEAGRLGIGICYDIRFPELAMLYAKRGAQCIVYPGAFNMTTGPVHWELLQRARAVDNQLFVATCSPARNPESSYQAWGHSTAVGPFAEVLATTDHQPGIVYTQLEYAQLDERRTNMPLTQQKRSDLYELLDKTQQ</sequence>
<dbReference type="PROSITE" id="PS01227">
    <property type="entry name" value="UPF0012"/>
    <property type="match status" value="1"/>
</dbReference>
<accession>A0AAW1R7R2</accession>
<dbReference type="GO" id="GO:0050152">
    <property type="term" value="F:omega-amidase activity"/>
    <property type="evidence" value="ECO:0007669"/>
    <property type="project" value="TreeGrafter"/>
</dbReference>
<dbReference type="CDD" id="cd07572">
    <property type="entry name" value="nit"/>
    <property type="match status" value="1"/>
</dbReference>
<dbReference type="InterPro" id="IPR045254">
    <property type="entry name" value="Nit1/2_C-N_Hydrolase"/>
</dbReference>
<dbReference type="PANTHER" id="PTHR23088">
    <property type="entry name" value="NITRILASE-RELATED"/>
    <property type="match status" value="1"/>
</dbReference>
<proteinExistence type="inferred from homology"/>
<dbReference type="GO" id="GO:0006541">
    <property type="term" value="P:glutamine metabolic process"/>
    <property type="evidence" value="ECO:0007669"/>
    <property type="project" value="TreeGrafter"/>
</dbReference>
<protein>
    <recommendedName>
        <fullName evidence="3">CN hydrolase domain-containing protein</fullName>
    </recommendedName>
</protein>
<dbReference type="InterPro" id="IPR036526">
    <property type="entry name" value="C-N_Hydrolase_sf"/>
</dbReference>
<dbReference type="PROSITE" id="PS50263">
    <property type="entry name" value="CN_HYDROLASE"/>
    <property type="match status" value="1"/>
</dbReference>
<dbReference type="Pfam" id="PF00795">
    <property type="entry name" value="CN_hydrolase"/>
    <property type="match status" value="1"/>
</dbReference>
<comment type="caution">
    <text evidence="4">The sequence shown here is derived from an EMBL/GenBank/DDBJ whole genome shotgun (WGS) entry which is preliminary data.</text>
</comment>
<dbReference type="GO" id="GO:0006107">
    <property type="term" value="P:oxaloacetate metabolic process"/>
    <property type="evidence" value="ECO:0007669"/>
    <property type="project" value="TreeGrafter"/>
</dbReference>
<organism evidence="4 5">
    <name type="scientific">[Myrmecia] bisecta</name>
    <dbReference type="NCBI Taxonomy" id="41462"/>
    <lineage>
        <taxon>Eukaryota</taxon>
        <taxon>Viridiplantae</taxon>
        <taxon>Chlorophyta</taxon>
        <taxon>core chlorophytes</taxon>
        <taxon>Trebouxiophyceae</taxon>
        <taxon>Trebouxiales</taxon>
        <taxon>Trebouxiaceae</taxon>
        <taxon>Myrmecia</taxon>
    </lineage>
</organism>
<dbReference type="GO" id="GO:0006528">
    <property type="term" value="P:asparagine metabolic process"/>
    <property type="evidence" value="ECO:0007669"/>
    <property type="project" value="TreeGrafter"/>
</dbReference>
<evidence type="ECO:0000259" key="3">
    <source>
        <dbReference type="PROSITE" id="PS50263"/>
    </source>
</evidence>
<dbReference type="Proteomes" id="UP001489004">
    <property type="component" value="Unassembled WGS sequence"/>
</dbReference>
<keyword evidence="2" id="KW-0378">Hydrolase</keyword>
<evidence type="ECO:0000256" key="1">
    <source>
        <dbReference type="ARBA" id="ARBA00010613"/>
    </source>
</evidence>
<evidence type="ECO:0000313" key="4">
    <source>
        <dbReference type="EMBL" id="KAK9829585.1"/>
    </source>
</evidence>
<dbReference type="SUPFAM" id="SSF56317">
    <property type="entry name" value="Carbon-nitrogen hydrolase"/>
    <property type="match status" value="1"/>
</dbReference>
<reference evidence="4 5" key="1">
    <citation type="journal article" date="2024" name="Nat. Commun.">
        <title>Phylogenomics reveals the evolutionary origins of lichenization in chlorophyte algae.</title>
        <authorList>
            <person name="Puginier C."/>
            <person name="Libourel C."/>
            <person name="Otte J."/>
            <person name="Skaloud P."/>
            <person name="Haon M."/>
            <person name="Grisel S."/>
            <person name="Petersen M."/>
            <person name="Berrin J.G."/>
            <person name="Delaux P.M."/>
            <person name="Dal Grande F."/>
            <person name="Keller J."/>
        </authorList>
    </citation>
    <scope>NUCLEOTIDE SEQUENCE [LARGE SCALE GENOMIC DNA]</scope>
    <source>
        <strain evidence="4 5">SAG 2043</strain>
    </source>
</reference>
<dbReference type="InterPro" id="IPR001110">
    <property type="entry name" value="UPF0012_CS"/>
</dbReference>
<keyword evidence="5" id="KW-1185">Reference proteome</keyword>
<dbReference type="EMBL" id="JALJOR010000001">
    <property type="protein sequence ID" value="KAK9829585.1"/>
    <property type="molecule type" value="Genomic_DNA"/>
</dbReference>
<comment type="similarity">
    <text evidence="1">Belongs to the carbon-nitrogen hydrolase superfamily. NIT1/NIT2 family.</text>
</comment>
<dbReference type="Gene3D" id="3.60.110.10">
    <property type="entry name" value="Carbon-nitrogen hydrolase"/>
    <property type="match status" value="1"/>
</dbReference>